<dbReference type="RefSeq" id="WP_117001265.1">
    <property type="nucleotide sequence ID" value="NZ_BMJS01000001.1"/>
</dbReference>
<dbReference type="GO" id="GO:0004422">
    <property type="term" value="F:hypoxanthine phosphoribosyltransferase activity"/>
    <property type="evidence" value="ECO:0007669"/>
    <property type="project" value="TreeGrafter"/>
</dbReference>
<comment type="catalytic activity">
    <reaction evidence="2">
        <text>IMP + diphosphate = hypoxanthine + 5-phospho-alpha-D-ribose 1-diphosphate</text>
        <dbReference type="Rhea" id="RHEA:17973"/>
        <dbReference type="ChEBI" id="CHEBI:17368"/>
        <dbReference type="ChEBI" id="CHEBI:33019"/>
        <dbReference type="ChEBI" id="CHEBI:58017"/>
        <dbReference type="ChEBI" id="CHEBI:58053"/>
        <dbReference type="EC" id="2.4.2.8"/>
    </reaction>
    <physiologicalReaction direction="right-to-left" evidence="2">
        <dbReference type="Rhea" id="RHEA:17975"/>
    </physiologicalReaction>
</comment>
<dbReference type="EMBL" id="BMJS01000001">
    <property type="protein sequence ID" value="GGF87817.1"/>
    <property type="molecule type" value="Genomic_DNA"/>
</dbReference>
<evidence type="ECO:0000259" key="3">
    <source>
        <dbReference type="Pfam" id="PF00156"/>
    </source>
</evidence>
<dbReference type="GO" id="GO:0046100">
    <property type="term" value="P:hypoxanthine metabolic process"/>
    <property type="evidence" value="ECO:0007669"/>
    <property type="project" value="TreeGrafter"/>
</dbReference>
<evidence type="ECO:0000313" key="4">
    <source>
        <dbReference type="EMBL" id="GGF87817.1"/>
    </source>
</evidence>
<comment type="caution">
    <text evidence="4">The sequence shown here is derived from an EMBL/GenBank/DDBJ whole genome shotgun (WGS) entry which is preliminary data.</text>
</comment>
<reference evidence="4" key="2">
    <citation type="submission" date="2020-09" db="EMBL/GenBank/DDBJ databases">
        <authorList>
            <person name="Sun Q."/>
            <person name="Zhou Y."/>
        </authorList>
    </citation>
    <scope>NUCLEOTIDE SEQUENCE</scope>
    <source>
        <strain evidence="4">CGMCC 1.15758</strain>
    </source>
</reference>
<dbReference type="CDD" id="cd06223">
    <property type="entry name" value="PRTases_typeI"/>
    <property type="match status" value="1"/>
</dbReference>
<evidence type="ECO:0000313" key="5">
    <source>
        <dbReference type="Proteomes" id="UP000636949"/>
    </source>
</evidence>
<gene>
    <name evidence="4" type="ORF">GCM10010995_01260</name>
</gene>
<accession>A0A8J3E7G8</accession>
<keyword evidence="5" id="KW-1185">Reference proteome</keyword>
<dbReference type="Pfam" id="PF00156">
    <property type="entry name" value="Pribosyltran"/>
    <property type="match status" value="1"/>
</dbReference>
<dbReference type="GO" id="GO:0032263">
    <property type="term" value="P:GMP salvage"/>
    <property type="evidence" value="ECO:0007669"/>
    <property type="project" value="TreeGrafter"/>
</dbReference>
<name>A0A8J3E7G8_9GAMM</name>
<evidence type="ECO:0000256" key="2">
    <source>
        <dbReference type="ARBA" id="ARBA00049402"/>
    </source>
</evidence>
<keyword evidence="4" id="KW-0328">Glycosyltransferase</keyword>
<proteinExistence type="predicted"/>
<evidence type="ECO:0000256" key="1">
    <source>
        <dbReference type="ARBA" id="ARBA00048811"/>
    </source>
</evidence>
<sequence length="190" mass="21442">MSKITPTFIKEVFDASRVIVPQQTLEASFEKVATEITQNHIKDNPIAVCVMNGGLFITSEIVKRLRFPLQVDYIHASRYGNEYTGANMLNWVKTPNINPQGRTVILFDDILDGGLTLAEVKRYYEDRGALNVLTAVMLDKKAPRDKGGLIKADYAGLEVENEFLFGFGLDYHGYMRNVPEIRAVDTKHMI</sequence>
<protein>
    <submittedName>
        <fullName evidence="4">Hypoxanthine-guanine phosphoribosyltransferase</fullName>
    </submittedName>
</protein>
<dbReference type="AlphaFoldDB" id="A0A8J3E7G8"/>
<dbReference type="Proteomes" id="UP000636949">
    <property type="component" value="Unassembled WGS sequence"/>
</dbReference>
<keyword evidence="4" id="KW-0808">Transferase</keyword>
<dbReference type="InterPro" id="IPR000836">
    <property type="entry name" value="PRTase_dom"/>
</dbReference>
<dbReference type="NCBIfam" id="NF006605">
    <property type="entry name" value="PRK09162.1"/>
    <property type="match status" value="1"/>
</dbReference>
<dbReference type="PANTHER" id="PTHR43340">
    <property type="entry name" value="HYPOXANTHINE-GUANINE PHOSPHORIBOSYLTRANSFERASE"/>
    <property type="match status" value="1"/>
</dbReference>
<comment type="catalytic activity">
    <reaction evidence="1">
        <text>GMP + diphosphate = guanine + 5-phospho-alpha-D-ribose 1-diphosphate</text>
        <dbReference type="Rhea" id="RHEA:25424"/>
        <dbReference type="ChEBI" id="CHEBI:16235"/>
        <dbReference type="ChEBI" id="CHEBI:33019"/>
        <dbReference type="ChEBI" id="CHEBI:58017"/>
        <dbReference type="ChEBI" id="CHEBI:58115"/>
        <dbReference type="EC" id="2.4.2.8"/>
    </reaction>
    <physiologicalReaction direction="right-to-left" evidence="1">
        <dbReference type="Rhea" id="RHEA:25426"/>
    </physiologicalReaction>
</comment>
<dbReference type="InterPro" id="IPR029057">
    <property type="entry name" value="PRTase-like"/>
</dbReference>
<dbReference type="SUPFAM" id="SSF53271">
    <property type="entry name" value="PRTase-like"/>
    <property type="match status" value="1"/>
</dbReference>
<dbReference type="Gene3D" id="3.40.50.2020">
    <property type="match status" value="1"/>
</dbReference>
<feature type="domain" description="Phosphoribosyltransferase" evidence="3">
    <location>
        <begin position="28"/>
        <end position="171"/>
    </location>
</feature>
<dbReference type="GO" id="GO:0006178">
    <property type="term" value="P:guanine salvage"/>
    <property type="evidence" value="ECO:0007669"/>
    <property type="project" value="TreeGrafter"/>
</dbReference>
<reference evidence="4" key="1">
    <citation type="journal article" date="2014" name="Int. J. Syst. Evol. Microbiol.">
        <title>Complete genome sequence of Corynebacterium casei LMG S-19264T (=DSM 44701T), isolated from a smear-ripened cheese.</title>
        <authorList>
            <consortium name="US DOE Joint Genome Institute (JGI-PGF)"/>
            <person name="Walter F."/>
            <person name="Albersmeier A."/>
            <person name="Kalinowski J."/>
            <person name="Ruckert C."/>
        </authorList>
    </citation>
    <scope>NUCLEOTIDE SEQUENCE</scope>
    <source>
        <strain evidence="4">CGMCC 1.15758</strain>
    </source>
</reference>
<dbReference type="InterPro" id="IPR050408">
    <property type="entry name" value="HGPRT"/>
</dbReference>
<dbReference type="GO" id="GO:0000287">
    <property type="term" value="F:magnesium ion binding"/>
    <property type="evidence" value="ECO:0007669"/>
    <property type="project" value="TreeGrafter"/>
</dbReference>
<organism evidence="4 5">
    <name type="scientific">Cysteiniphilum litorale</name>
    <dbReference type="NCBI Taxonomy" id="2056700"/>
    <lineage>
        <taxon>Bacteria</taxon>
        <taxon>Pseudomonadati</taxon>
        <taxon>Pseudomonadota</taxon>
        <taxon>Gammaproteobacteria</taxon>
        <taxon>Thiotrichales</taxon>
        <taxon>Fastidiosibacteraceae</taxon>
        <taxon>Cysteiniphilum</taxon>
    </lineage>
</organism>
<dbReference type="PANTHER" id="PTHR43340:SF1">
    <property type="entry name" value="HYPOXANTHINE PHOSPHORIBOSYLTRANSFERASE"/>
    <property type="match status" value="1"/>
</dbReference>
<dbReference type="GO" id="GO:0032264">
    <property type="term" value="P:IMP salvage"/>
    <property type="evidence" value="ECO:0007669"/>
    <property type="project" value="TreeGrafter"/>
</dbReference>
<dbReference type="GO" id="GO:0005829">
    <property type="term" value="C:cytosol"/>
    <property type="evidence" value="ECO:0007669"/>
    <property type="project" value="TreeGrafter"/>
</dbReference>
<dbReference type="OrthoDB" id="9802824at2"/>